<evidence type="ECO:0000256" key="1">
    <source>
        <dbReference type="SAM" id="MobiDB-lite"/>
    </source>
</evidence>
<feature type="compositionally biased region" description="Polar residues" evidence="1">
    <location>
        <begin position="407"/>
        <end position="417"/>
    </location>
</feature>
<dbReference type="EMBL" id="BLIY01000017">
    <property type="protein sequence ID" value="GFE54827.1"/>
    <property type="molecule type" value="Genomic_DNA"/>
</dbReference>
<dbReference type="OrthoDB" id="366088at2759"/>
<sequence>MSADSNKSYRVKWLRHFSRVTPFLQYTDAKDSLLISVANVLFLRRKIQLNQGTATLSFNELSGLVVPLVKRVDSKWVLETLLKMEQGTKVTCPLNSIMLTIDEDIMKLMTLLSINVFHACVVGTRYKNIENFTYDELRYHLMLHERGQQMEGVRFEEPEATAAEAFLAKYTNRVTEKGLQMIKAEFRSQENAFHTVYHQNRFQTLTYNDENLYVLMADVIYQPHGCFWEQLDKQVYLNDRFKPYTLEPNQVKVITPAGTPRGSEQDDGRPVVKPIEKRVTQPKVEVATSGRSSLAKALDKRVSLEKPDTTENTGTEGSCEVKPPESDTKMCDAPNDGEQPATVIRIEQPQETTEPTQAEITIKKMIPEAETEPVKPRVPPEEVPAISLSIERPDEDEPPKPSRRTNEFIQAGSTNVLNKDGKRKGSGCGCQRFRFRDFLDCLRGR</sequence>
<gene>
    <name evidence="3" type="ORF">BaOVIS_022310</name>
</gene>
<feature type="compositionally biased region" description="Basic and acidic residues" evidence="1">
    <location>
        <begin position="367"/>
        <end position="380"/>
    </location>
</feature>
<feature type="region of interest" description="Disordered" evidence="1">
    <location>
        <begin position="286"/>
        <end position="333"/>
    </location>
</feature>
<dbReference type="GO" id="GO:0016807">
    <property type="term" value="F:cysteine-type carboxypeptidase activity"/>
    <property type="evidence" value="ECO:0007669"/>
    <property type="project" value="TreeGrafter"/>
</dbReference>
<feature type="compositionally biased region" description="Basic and acidic residues" evidence="1">
    <location>
        <begin position="297"/>
        <end position="309"/>
    </location>
</feature>
<evidence type="ECO:0000259" key="2">
    <source>
        <dbReference type="Pfam" id="PF04424"/>
    </source>
</evidence>
<dbReference type="GO" id="GO:0005829">
    <property type="term" value="C:cytosol"/>
    <property type="evidence" value="ECO:0007669"/>
    <property type="project" value="TreeGrafter"/>
</dbReference>
<accession>A0A9W5TDZ9</accession>
<keyword evidence="4" id="KW-1185">Reference proteome</keyword>
<dbReference type="PANTHER" id="PTHR18063:SF6">
    <property type="entry name" value="UBIQUITIN CARBOXYL-TERMINAL HYDROLASE"/>
    <property type="match status" value="1"/>
</dbReference>
<feature type="domain" description="MINDY deubiquitinase" evidence="2">
    <location>
        <begin position="8"/>
        <end position="233"/>
    </location>
</feature>
<dbReference type="InterPro" id="IPR033979">
    <property type="entry name" value="MINDY_domain"/>
</dbReference>
<feature type="region of interest" description="Disordered" evidence="1">
    <location>
        <begin position="367"/>
        <end position="426"/>
    </location>
</feature>
<comment type="caution">
    <text evidence="3">The sequence shown here is derived from an EMBL/GenBank/DDBJ whole genome shotgun (WGS) entry which is preliminary data.</text>
</comment>
<proteinExistence type="predicted"/>
<dbReference type="InterPro" id="IPR007518">
    <property type="entry name" value="MINDY"/>
</dbReference>
<evidence type="ECO:0000313" key="4">
    <source>
        <dbReference type="Proteomes" id="UP001057455"/>
    </source>
</evidence>
<dbReference type="AlphaFoldDB" id="A0A9W5TDZ9"/>
<dbReference type="Pfam" id="PF04424">
    <property type="entry name" value="MINDY_DUB"/>
    <property type="match status" value="1"/>
</dbReference>
<dbReference type="Proteomes" id="UP001057455">
    <property type="component" value="Unassembled WGS sequence"/>
</dbReference>
<name>A0A9W5TDZ9_BABOV</name>
<dbReference type="GO" id="GO:0004843">
    <property type="term" value="F:cysteine-type deubiquitinase activity"/>
    <property type="evidence" value="ECO:0007669"/>
    <property type="project" value="InterPro"/>
</dbReference>
<evidence type="ECO:0000313" key="3">
    <source>
        <dbReference type="EMBL" id="GFE54827.1"/>
    </source>
</evidence>
<reference evidence="3" key="1">
    <citation type="submission" date="2019-12" db="EMBL/GenBank/DDBJ databases">
        <title>Genome sequence of Babesia ovis.</title>
        <authorList>
            <person name="Yamagishi J."/>
            <person name="Sevinc F."/>
            <person name="Xuan X."/>
        </authorList>
    </citation>
    <scope>NUCLEOTIDE SEQUENCE</scope>
    <source>
        <strain evidence="3">Selcuk</strain>
    </source>
</reference>
<protein>
    <submittedName>
        <fullName evidence="3">DUF544 family protein, putative</fullName>
    </submittedName>
</protein>
<organism evidence="3 4">
    <name type="scientific">Babesia ovis</name>
    <dbReference type="NCBI Taxonomy" id="5869"/>
    <lineage>
        <taxon>Eukaryota</taxon>
        <taxon>Sar</taxon>
        <taxon>Alveolata</taxon>
        <taxon>Apicomplexa</taxon>
        <taxon>Aconoidasida</taxon>
        <taxon>Piroplasmida</taxon>
        <taxon>Babesiidae</taxon>
        <taxon>Babesia</taxon>
    </lineage>
</organism>
<dbReference type="GO" id="GO:0071108">
    <property type="term" value="P:protein K48-linked deubiquitination"/>
    <property type="evidence" value="ECO:0007669"/>
    <property type="project" value="TreeGrafter"/>
</dbReference>
<dbReference type="GO" id="GO:1990380">
    <property type="term" value="F:K48-linked deubiquitinase activity"/>
    <property type="evidence" value="ECO:0007669"/>
    <property type="project" value="InterPro"/>
</dbReference>
<dbReference type="GO" id="GO:0071944">
    <property type="term" value="C:cell periphery"/>
    <property type="evidence" value="ECO:0007669"/>
    <property type="project" value="TreeGrafter"/>
</dbReference>
<dbReference type="PANTHER" id="PTHR18063">
    <property type="entry name" value="NF-E2 INDUCIBLE PROTEIN"/>
    <property type="match status" value="1"/>
</dbReference>